<keyword evidence="2" id="KW-1185">Reference proteome</keyword>
<dbReference type="EnsemblProtists" id="EOD06263">
    <property type="protein sequence ID" value="EOD06263"/>
    <property type="gene ID" value="EMIHUDRAFT_249962"/>
</dbReference>
<dbReference type="GeneID" id="17284990"/>
<reference evidence="1" key="2">
    <citation type="submission" date="2024-10" db="UniProtKB">
        <authorList>
            <consortium name="EnsemblProtists"/>
        </authorList>
    </citation>
    <scope>IDENTIFICATION</scope>
</reference>
<dbReference type="PaxDb" id="2903-EOD06263"/>
<dbReference type="KEGG" id="ehx:EMIHUDRAFT_249962"/>
<dbReference type="AlphaFoldDB" id="A0A0D3I4S8"/>
<name>A0A0D3I4S8_EMIH1</name>
<dbReference type="GeneID" id="17252410"/>
<evidence type="ECO:0000313" key="1">
    <source>
        <dbReference type="EnsemblProtists" id="EOD06263"/>
    </source>
</evidence>
<dbReference type="RefSeq" id="XP_005792148.1">
    <property type="nucleotide sequence ID" value="XM_005792091.1"/>
</dbReference>
<dbReference type="Proteomes" id="UP000013827">
    <property type="component" value="Unassembled WGS sequence"/>
</dbReference>
<protein>
    <submittedName>
        <fullName evidence="1">Uncharacterized protein</fullName>
    </submittedName>
</protein>
<dbReference type="EnsemblProtists" id="EOD39719">
    <property type="protein sequence ID" value="EOD39719"/>
    <property type="gene ID" value="EMIHUDRAFT_200320"/>
</dbReference>
<dbReference type="RefSeq" id="XP_005758692.1">
    <property type="nucleotide sequence ID" value="XM_005758635.1"/>
</dbReference>
<proteinExistence type="predicted"/>
<accession>A0A0D3I4S8</accession>
<evidence type="ECO:0000313" key="2">
    <source>
        <dbReference type="Proteomes" id="UP000013827"/>
    </source>
</evidence>
<sequence length="334" mass="34099">MGVCTFPTVLVTALSLAPGPRPRFASLATPAGPSIPACRTGAVLCSGSEGGPAEPPAAAPPPVAADVLPALALSFLTLEAAQLGAVTLAAWCLGSPFSVGSAGAFSIAAIGASGGAAAEQAPDALARLLGAAKVAFLSRSPTRLFRLATGIWRVPPVLRMLRKAPTERRLAFVRRRAVRLSACLCGLALVLLAAGGLLPKAPTGTPPVAAFVGLIARRLDGDADGREAVKDMSLLCTLLRMQAATAAARVDFLVAVARRVRPLAALLDLAELDGACLRAARAAWSRASGMASVRPLADAEWLGRGGEWVRWLWREAAACFAAVFGAEGLGCAVD</sequence>
<dbReference type="KEGG" id="ehx:EMIHUDRAFT_200320"/>
<organism evidence="1 2">
    <name type="scientific">Emiliania huxleyi (strain CCMP1516)</name>
    <dbReference type="NCBI Taxonomy" id="280463"/>
    <lineage>
        <taxon>Eukaryota</taxon>
        <taxon>Haptista</taxon>
        <taxon>Haptophyta</taxon>
        <taxon>Prymnesiophyceae</taxon>
        <taxon>Isochrysidales</taxon>
        <taxon>Noelaerhabdaceae</taxon>
        <taxon>Emiliania</taxon>
    </lineage>
</organism>
<reference evidence="2" key="1">
    <citation type="journal article" date="2013" name="Nature">
        <title>Pan genome of the phytoplankton Emiliania underpins its global distribution.</title>
        <authorList>
            <person name="Read B.A."/>
            <person name="Kegel J."/>
            <person name="Klute M.J."/>
            <person name="Kuo A."/>
            <person name="Lefebvre S.C."/>
            <person name="Maumus F."/>
            <person name="Mayer C."/>
            <person name="Miller J."/>
            <person name="Monier A."/>
            <person name="Salamov A."/>
            <person name="Young J."/>
            <person name="Aguilar M."/>
            <person name="Claverie J.M."/>
            <person name="Frickenhaus S."/>
            <person name="Gonzalez K."/>
            <person name="Herman E.K."/>
            <person name="Lin Y.C."/>
            <person name="Napier J."/>
            <person name="Ogata H."/>
            <person name="Sarno A.F."/>
            <person name="Shmutz J."/>
            <person name="Schroeder D."/>
            <person name="de Vargas C."/>
            <person name="Verret F."/>
            <person name="von Dassow P."/>
            <person name="Valentin K."/>
            <person name="Van de Peer Y."/>
            <person name="Wheeler G."/>
            <person name="Dacks J.B."/>
            <person name="Delwiche C.F."/>
            <person name="Dyhrman S.T."/>
            <person name="Glockner G."/>
            <person name="John U."/>
            <person name="Richards T."/>
            <person name="Worden A.Z."/>
            <person name="Zhang X."/>
            <person name="Grigoriev I.V."/>
            <person name="Allen A.E."/>
            <person name="Bidle K."/>
            <person name="Borodovsky M."/>
            <person name="Bowler C."/>
            <person name="Brownlee C."/>
            <person name="Cock J.M."/>
            <person name="Elias M."/>
            <person name="Gladyshev V.N."/>
            <person name="Groth M."/>
            <person name="Guda C."/>
            <person name="Hadaegh A."/>
            <person name="Iglesias-Rodriguez M.D."/>
            <person name="Jenkins J."/>
            <person name="Jones B.M."/>
            <person name="Lawson T."/>
            <person name="Leese F."/>
            <person name="Lindquist E."/>
            <person name="Lobanov A."/>
            <person name="Lomsadze A."/>
            <person name="Malik S.B."/>
            <person name="Marsh M.E."/>
            <person name="Mackinder L."/>
            <person name="Mock T."/>
            <person name="Mueller-Roeber B."/>
            <person name="Pagarete A."/>
            <person name="Parker M."/>
            <person name="Probert I."/>
            <person name="Quesneville H."/>
            <person name="Raines C."/>
            <person name="Rensing S.A."/>
            <person name="Riano-Pachon D.M."/>
            <person name="Richier S."/>
            <person name="Rokitta S."/>
            <person name="Shiraiwa Y."/>
            <person name="Soanes D.M."/>
            <person name="van der Giezen M."/>
            <person name="Wahlund T.M."/>
            <person name="Williams B."/>
            <person name="Wilson W."/>
            <person name="Wolfe G."/>
            <person name="Wurch L.L."/>
        </authorList>
    </citation>
    <scope>NUCLEOTIDE SEQUENCE</scope>
</reference>
<dbReference type="HOGENOM" id="CLU_832693_0_0_1"/>